<dbReference type="InterPro" id="IPR001633">
    <property type="entry name" value="EAL_dom"/>
</dbReference>
<dbReference type="PANTHER" id="PTHR44757">
    <property type="entry name" value="DIGUANYLATE CYCLASE DGCP"/>
    <property type="match status" value="1"/>
</dbReference>
<dbReference type="Gene3D" id="3.30.70.270">
    <property type="match status" value="1"/>
</dbReference>
<dbReference type="PANTHER" id="PTHR44757:SF2">
    <property type="entry name" value="BIOFILM ARCHITECTURE MAINTENANCE PROTEIN MBAA"/>
    <property type="match status" value="1"/>
</dbReference>
<name>A0A2S6IW76_9ACTN</name>
<dbReference type="InterPro" id="IPR035965">
    <property type="entry name" value="PAS-like_dom_sf"/>
</dbReference>
<dbReference type="CDD" id="cd01948">
    <property type="entry name" value="EAL"/>
    <property type="match status" value="1"/>
</dbReference>
<dbReference type="InterPro" id="IPR000014">
    <property type="entry name" value="PAS"/>
</dbReference>
<dbReference type="AlphaFoldDB" id="A0A2S6IW76"/>
<dbReference type="FunFam" id="3.30.70.270:FF:000001">
    <property type="entry name" value="Diguanylate cyclase domain protein"/>
    <property type="match status" value="1"/>
</dbReference>
<dbReference type="OrthoDB" id="23692at2"/>
<dbReference type="InterPro" id="IPR043128">
    <property type="entry name" value="Rev_trsase/Diguanyl_cyclase"/>
</dbReference>
<dbReference type="SMART" id="SM00091">
    <property type="entry name" value="PAS"/>
    <property type="match status" value="1"/>
</dbReference>
<dbReference type="PROSITE" id="PS50113">
    <property type="entry name" value="PAC"/>
    <property type="match status" value="1"/>
</dbReference>
<dbReference type="NCBIfam" id="TIGR00254">
    <property type="entry name" value="GGDEF"/>
    <property type="match status" value="1"/>
</dbReference>
<dbReference type="Gene3D" id="3.30.450.20">
    <property type="entry name" value="PAS domain"/>
    <property type="match status" value="2"/>
</dbReference>
<dbReference type="SMART" id="SM00052">
    <property type="entry name" value="EAL"/>
    <property type="match status" value="1"/>
</dbReference>
<dbReference type="SUPFAM" id="SSF141868">
    <property type="entry name" value="EAL domain-like"/>
    <property type="match status" value="1"/>
</dbReference>
<dbReference type="CDD" id="cd01949">
    <property type="entry name" value="GGDEF"/>
    <property type="match status" value="1"/>
</dbReference>
<dbReference type="NCBIfam" id="TIGR00229">
    <property type="entry name" value="sensory_box"/>
    <property type="match status" value="1"/>
</dbReference>
<dbReference type="Proteomes" id="UP000239485">
    <property type="component" value="Unassembled WGS sequence"/>
</dbReference>
<evidence type="ECO:0000313" key="5">
    <source>
        <dbReference type="EMBL" id="PPK98612.1"/>
    </source>
</evidence>
<reference evidence="5 6" key="1">
    <citation type="submission" date="2018-02" db="EMBL/GenBank/DDBJ databases">
        <title>Genomic Encyclopedia of Archaeal and Bacterial Type Strains, Phase II (KMG-II): from individual species to whole genera.</title>
        <authorList>
            <person name="Goeker M."/>
        </authorList>
    </citation>
    <scope>NUCLEOTIDE SEQUENCE [LARGE SCALE GENOMIC DNA]</scope>
    <source>
        <strain evidence="5 6">DSM 22857</strain>
    </source>
</reference>
<dbReference type="SUPFAM" id="SSF55073">
    <property type="entry name" value="Nucleotide cyclase"/>
    <property type="match status" value="1"/>
</dbReference>
<dbReference type="CDD" id="cd00130">
    <property type="entry name" value="PAS"/>
    <property type="match status" value="1"/>
</dbReference>
<dbReference type="InterPro" id="IPR052155">
    <property type="entry name" value="Biofilm_reg_signaling"/>
</dbReference>
<gene>
    <name evidence="5" type="ORF">CLV92_101311</name>
</gene>
<dbReference type="PROSITE" id="PS50112">
    <property type="entry name" value="PAS"/>
    <property type="match status" value="1"/>
</dbReference>
<dbReference type="PROSITE" id="PS50887">
    <property type="entry name" value="GGDEF"/>
    <property type="match status" value="1"/>
</dbReference>
<dbReference type="InterPro" id="IPR029787">
    <property type="entry name" value="Nucleotide_cyclase"/>
</dbReference>
<feature type="domain" description="EAL" evidence="3">
    <location>
        <begin position="440"/>
        <end position="694"/>
    </location>
</feature>
<dbReference type="InterPro" id="IPR013767">
    <property type="entry name" value="PAS_fold"/>
</dbReference>
<dbReference type="Pfam" id="PF00990">
    <property type="entry name" value="GGDEF"/>
    <property type="match status" value="1"/>
</dbReference>
<dbReference type="PROSITE" id="PS50883">
    <property type="entry name" value="EAL"/>
    <property type="match status" value="1"/>
</dbReference>
<dbReference type="GO" id="GO:0006355">
    <property type="term" value="P:regulation of DNA-templated transcription"/>
    <property type="evidence" value="ECO:0007669"/>
    <property type="project" value="InterPro"/>
</dbReference>
<evidence type="ECO:0000259" key="4">
    <source>
        <dbReference type="PROSITE" id="PS50887"/>
    </source>
</evidence>
<feature type="domain" description="GGDEF" evidence="4">
    <location>
        <begin position="294"/>
        <end position="431"/>
    </location>
</feature>
<dbReference type="InterPro" id="IPR000700">
    <property type="entry name" value="PAS-assoc_C"/>
</dbReference>
<dbReference type="Pfam" id="PF00563">
    <property type="entry name" value="EAL"/>
    <property type="match status" value="1"/>
</dbReference>
<comment type="caution">
    <text evidence="5">The sequence shown here is derived from an EMBL/GenBank/DDBJ whole genome shotgun (WGS) entry which is preliminary data.</text>
</comment>
<proteinExistence type="predicted"/>
<accession>A0A2S6IW76</accession>
<organism evidence="5 6">
    <name type="scientific">Kineococcus xinjiangensis</name>
    <dbReference type="NCBI Taxonomy" id="512762"/>
    <lineage>
        <taxon>Bacteria</taxon>
        <taxon>Bacillati</taxon>
        <taxon>Actinomycetota</taxon>
        <taxon>Actinomycetes</taxon>
        <taxon>Kineosporiales</taxon>
        <taxon>Kineosporiaceae</taxon>
        <taxon>Kineococcus</taxon>
    </lineage>
</organism>
<dbReference type="InterPro" id="IPR035919">
    <property type="entry name" value="EAL_sf"/>
</dbReference>
<evidence type="ECO:0000259" key="2">
    <source>
        <dbReference type="PROSITE" id="PS50113"/>
    </source>
</evidence>
<evidence type="ECO:0000313" key="6">
    <source>
        <dbReference type="Proteomes" id="UP000239485"/>
    </source>
</evidence>
<evidence type="ECO:0000259" key="1">
    <source>
        <dbReference type="PROSITE" id="PS50112"/>
    </source>
</evidence>
<dbReference type="SUPFAM" id="SSF55785">
    <property type="entry name" value="PYP-like sensor domain (PAS domain)"/>
    <property type="match status" value="1"/>
</dbReference>
<evidence type="ECO:0000259" key="3">
    <source>
        <dbReference type="PROSITE" id="PS50883"/>
    </source>
</evidence>
<dbReference type="SMART" id="SM00267">
    <property type="entry name" value="GGDEF"/>
    <property type="match status" value="1"/>
</dbReference>
<dbReference type="Pfam" id="PF00989">
    <property type="entry name" value="PAS"/>
    <property type="match status" value="1"/>
</dbReference>
<protein>
    <submittedName>
        <fullName evidence="5">PAS domain S-box-containing protein/diguanylate cyclase (GGDEF)-like protein</fullName>
    </submittedName>
</protein>
<feature type="domain" description="PAC" evidence="2">
    <location>
        <begin position="211"/>
        <end position="262"/>
    </location>
</feature>
<keyword evidence="6" id="KW-1185">Reference proteome</keyword>
<dbReference type="InterPro" id="IPR000160">
    <property type="entry name" value="GGDEF_dom"/>
</dbReference>
<sequence>MGSDPLGAVDAAILDAVWSDGDPWVACRAVRDGSGAVVDFEYLRANERAVQLVGLGPLAGRRMLELVPEVRDSLFVEFRQALEEGRSRDVELPGAVREGQEHWRGGWYSHGIRVSGDLLVVHWRDSTAEHEQAETTKRSEQRLTALVEHASDVVTVVGADRRISYVTPAAERVLGRDVLGEDVFAAVHPDQLDLAQTVFEQLEAEGLGETVELELQLRHAAGNWRWVHVRATNHLADPAVAGVVINWRDVTEQRELADRLRRDALHDPLTGLPNRRFLTAELERAMARTQREDSHVGVVFCDVDHFKAVNDALGHPAGDELLQAVAARLRHAVRPADVVARLGGDEFVVLAEDLAPPAAAARAELTALARRIRTALRGGYRLAGRETPVTTTMGASSGRHPLSAVELLAEADTALYEAKRFGRDRLEVFDQDLHQRNRDRLDLEVALRRALGEGELQLHYQPQIDVASGRTVGAEALLRWLHPERGVLLPAEFLPLAEESGLIVDVGAWVLTAAMTGAAGWAGVDGEDAPYVTINLSARQLAHPGLLDDIDAALAASGIAPSRVEVEVPESVTTDDLDATGEVLKAVRARGIGVALDDFGSGWTSLTSLQRLPVDTVKLDRGFVIDLTSGTGCGGTAVVEAVTTLAHALGKTVIAEGVETAAQHVALRGLGCDRAQGYLYGAPARTLAAGVAPG</sequence>
<dbReference type="EMBL" id="PTJD01000001">
    <property type="protein sequence ID" value="PPK98612.1"/>
    <property type="molecule type" value="Genomic_DNA"/>
</dbReference>
<feature type="domain" description="PAS" evidence="1">
    <location>
        <begin position="139"/>
        <end position="175"/>
    </location>
</feature>
<dbReference type="RefSeq" id="WP_104430994.1">
    <property type="nucleotide sequence ID" value="NZ_PTJD01000001.1"/>
</dbReference>
<dbReference type="Gene3D" id="3.20.20.450">
    <property type="entry name" value="EAL domain"/>
    <property type="match status" value="1"/>
</dbReference>